<protein>
    <submittedName>
        <fullName evidence="1">Uncharacterized protein</fullName>
    </submittedName>
</protein>
<name>A0A484MCU6_9ASTE</name>
<dbReference type="AlphaFoldDB" id="A0A484MCU6"/>
<sequence length="141" mass="16349">MAGHSFKFCDMWTLDTQFPQIVKDIWNTNHERDMVEGKKEVAKILVDYFQKQLRVPNDTQDIKKDIVDMGKCLSIEQQLLLITPVTPEEIKKNLFEIPNQKSTRPDGYSSGFFKHQWGLIGDLITRAIQDFFQKGTSKGLQ</sequence>
<gene>
    <name evidence="1" type="ORF">CCAM_LOCUS28203</name>
</gene>
<evidence type="ECO:0000313" key="1">
    <source>
        <dbReference type="EMBL" id="VFQ86427.1"/>
    </source>
</evidence>
<dbReference type="OrthoDB" id="1215883at2759"/>
<reference evidence="1 2" key="1">
    <citation type="submission" date="2018-04" db="EMBL/GenBank/DDBJ databases">
        <authorList>
            <person name="Vogel A."/>
        </authorList>
    </citation>
    <scope>NUCLEOTIDE SEQUENCE [LARGE SCALE GENOMIC DNA]</scope>
</reference>
<keyword evidence="2" id="KW-1185">Reference proteome</keyword>
<organism evidence="1 2">
    <name type="scientific">Cuscuta campestris</name>
    <dbReference type="NCBI Taxonomy" id="132261"/>
    <lineage>
        <taxon>Eukaryota</taxon>
        <taxon>Viridiplantae</taxon>
        <taxon>Streptophyta</taxon>
        <taxon>Embryophyta</taxon>
        <taxon>Tracheophyta</taxon>
        <taxon>Spermatophyta</taxon>
        <taxon>Magnoliopsida</taxon>
        <taxon>eudicotyledons</taxon>
        <taxon>Gunneridae</taxon>
        <taxon>Pentapetalae</taxon>
        <taxon>asterids</taxon>
        <taxon>lamiids</taxon>
        <taxon>Solanales</taxon>
        <taxon>Convolvulaceae</taxon>
        <taxon>Cuscuteae</taxon>
        <taxon>Cuscuta</taxon>
        <taxon>Cuscuta subgen. Grammica</taxon>
        <taxon>Cuscuta sect. Cleistogrammica</taxon>
    </lineage>
</organism>
<dbReference type="EMBL" id="OOIL02003144">
    <property type="protein sequence ID" value="VFQ86427.1"/>
    <property type="molecule type" value="Genomic_DNA"/>
</dbReference>
<dbReference type="Proteomes" id="UP000595140">
    <property type="component" value="Unassembled WGS sequence"/>
</dbReference>
<accession>A0A484MCU6</accession>
<evidence type="ECO:0000313" key="2">
    <source>
        <dbReference type="Proteomes" id="UP000595140"/>
    </source>
</evidence>
<proteinExistence type="predicted"/>